<dbReference type="Gene3D" id="1.10.340.70">
    <property type="match status" value="1"/>
</dbReference>
<dbReference type="FunFam" id="1.10.340.70:FF:000001">
    <property type="entry name" value="Retrovirus-related Pol polyprotein from transposon gypsy-like Protein"/>
    <property type="match status" value="1"/>
</dbReference>
<dbReference type="Gene3D" id="3.10.20.370">
    <property type="match status" value="1"/>
</dbReference>
<evidence type="ECO:0000313" key="8">
    <source>
        <dbReference type="Proteomes" id="UP001108240"/>
    </source>
</evidence>
<dbReference type="InterPro" id="IPR043128">
    <property type="entry name" value="Rev_trsase/Diguanyl_cyclase"/>
</dbReference>
<evidence type="ECO:0000256" key="4">
    <source>
        <dbReference type="SAM" id="MobiDB-lite"/>
    </source>
</evidence>
<reference evidence="7" key="1">
    <citation type="submission" date="2025-08" db="UniProtKB">
        <authorList>
            <consortium name="Ensembl"/>
        </authorList>
    </citation>
    <scope>IDENTIFICATION</scope>
</reference>
<dbReference type="Ensembl" id="ENSCCRT00000189725.1">
    <property type="protein sequence ID" value="ENSCCRP00000157954.1"/>
    <property type="gene ID" value="ENSCCRG00000080846.1"/>
</dbReference>
<dbReference type="FunFam" id="3.30.420.10:FF:000032">
    <property type="entry name" value="Retrovirus-related Pol polyprotein from transposon 297-like Protein"/>
    <property type="match status" value="1"/>
</dbReference>
<feature type="region of interest" description="Disordered" evidence="4">
    <location>
        <begin position="1254"/>
        <end position="1376"/>
    </location>
</feature>
<reference evidence="7" key="2">
    <citation type="submission" date="2025-09" db="UniProtKB">
        <authorList>
            <consortium name="Ensembl"/>
        </authorList>
    </citation>
    <scope>IDENTIFICATION</scope>
</reference>
<dbReference type="PANTHER" id="PTHR37984:SF15">
    <property type="entry name" value="INTEGRASE CATALYTIC DOMAIN-CONTAINING PROTEIN"/>
    <property type="match status" value="1"/>
</dbReference>
<keyword evidence="8" id="KW-1185">Reference proteome</keyword>
<feature type="region of interest" description="Disordered" evidence="4">
    <location>
        <begin position="1196"/>
        <end position="1232"/>
    </location>
</feature>
<evidence type="ECO:0000256" key="2">
    <source>
        <dbReference type="ARBA" id="ARBA00012180"/>
    </source>
</evidence>
<dbReference type="InterPro" id="IPR041588">
    <property type="entry name" value="Integrase_H2C2"/>
</dbReference>
<feature type="domain" description="Reverse transcriptase" evidence="5">
    <location>
        <begin position="261"/>
        <end position="440"/>
    </location>
</feature>
<dbReference type="Pfam" id="PF00078">
    <property type="entry name" value="RVT_1"/>
    <property type="match status" value="1"/>
</dbReference>
<accession>A0A9J8BJ73</accession>
<dbReference type="EC" id="3.1.26.4" evidence="2"/>
<dbReference type="PANTHER" id="PTHR37984">
    <property type="entry name" value="PROTEIN CBG26694"/>
    <property type="match status" value="1"/>
</dbReference>
<evidence type="ECO:0000313" key="7">
    <source>
        <dbReference type="Ensembl" id="ENSCCRP00000157954.1"/>
    </source>
</evidence>
<name>A0A9J8BJ73_CYPCA</name>
<dbReference type="OMA" id="HAICERQ"/>
<dbReference type="InterPro" id="IPR012337">
    <property type="entry name" value="RNaseH-like_sf"/>
</dbReference>
<dbReference type="Gene3D" id="3.30.70.270">
    <property type="match status" value="2"/>
</dbReference>
<sequence>MSVEVPTVALVVPDVKSHNQPLVLIGTNTLDVLYEQYSNADSPTYQPASFGYRVVLKTLETRWKQNTNGVLGHVRLKSKVPEVMAAGQTVVVEGSVAVPCGADKCVVVDHPSNSSLPGGVFVKRCLLTLSKTRPYHLPVVLTNETEHDIAIPPRCIVAELHAIKSVLPPPNTSVDKHLPAQELNFTLNFGESPLPQEWKDRITKKLREMPEVFSQHDLDFGHTQKVKHRITLNNETPFKHRARPIHPQDVEAVRKHLRDLLASGVIQESESPFSSPIVVVRKKNGDIRLCIDYRKLNLQTVKNAYALPNLEETFSALTGSKWFSVLDLKSGYYQIEVEESDKPKTAFVCPLGFWEFNRMPQGVTNAPSTFQRLMEKCMGDINLKEVLVFLDDLIIFSDTPEEHERRLINVLSRLKEYGLKLSLEKCKFFQTSVRYLGHIVSEHGVETDPEKIQALKTWPSPQNLKELRSFLGFSGYYRRFIKDYSRIVKPLNDLTSGYPPLRKSGKKSDRKGQYYNPKEPFGSRWTPLCEEAFQSIIGKLTSAPVLGYADPKLPYFLHTDASTKGLGAALYQEQGGQMRAIAFASRGLSHSESRYPAHKLEFLALKWAVTEKFSDYLYGSQFTAITDSNPLTHVLTTARLDATSYRWLAALSTFSFKLQYRAGKLNIDADSLSRRPQEPFPENPLSQKEHERIQQFIQHQLTNTEDSVSTSDDVVQAIYEKHLVRQSADAGPGIALVSSLALCPDAVPDCYEQEDSSDCLPVIPHLSKDLCDKQRADPVLQEVILHLELGEKPSPAVRKELPGLPYFLKEWDRFELKDGVLYRRRKDKDSTTYQFVLPEGLRSSVMSSLHDHMGHMGMERTLDLVRSRFYWPKMASEVEQKVRTCGRCVRRKSLPQKAAPLVNIQATRPLQLVCMDFLSLEPDRSNTRDILVITDFFTKYAVAVPTPNQKARTVAKCLWENLIVHYGFPERLHSDQGPDFESRTIKELCEISGIKKIRTTPYHPRGNPVERFNRTLLNMLGTLEEKDKTHWRDFVKPLVHAYNCTKHEVTGFTPYELMFGRQPRLPVDLAFGLPYQDSPQKSHSEYVKNLRSHLEESYLLASRRALKSAERNKTRFDKHVTNSSLEVNDRVLVRNVRLRGKHKLADKWESEVYVVVKRAADLPVYTVRPENKDGPLRVLHRDLLLPCGFLPIPEISSPTLTKPTSKSRTRQNPGIPPSDDDNSFADSEDEDLNGRYNAFPVVETVRFSTIHDNCRSKETEDVSSDVDSTNQETPDVDSLVEHSPVDAPDKYLPVDTPVDDSPVDVLGVPEPSNIPDKDSTETEKDLPVRSEGEVEATNVAEISDVPVEGREQQSETEGHNSDIPLRRSSRQREEPERHKYFQLGNPLSFVVQSLFQGLNTALVSSLNGAENPGPLSILPDVSLNVVTNQPLRACKGTCMISGGESVTLVK</sequence>
<dbReference type="FunFam" id="3.10.20.370:FF:000001">
    <property type="entry name" value="Retrovirus-related Pol polyprotein from transposon 17.6-like protein"/>
    <property type="match status" value="1"/>
</dbReference>
<dbReference type="Gene3D" id="3.10.10.10">
    <property type="entry name" value="HIV Type 1 Reverse Transcriptase, subunit A, domain 1"/>
    <property type="match status" value="1"/>
</dbReference>
<feature type="compositionally biased region" description="Acidic residues" evidence="4">
    <location>
        <begin position="1218"/>
        <end position="1231"/>
    </location>
</feature>
<dbReference type="InterPro" id="IPR000477">
    <property type="entry name" value="RT_dom"/>
</dbReference>
<feature type="domain" description="Integrase catalytic" evidence="6">
    <location>
        <begin position="905"/>
        <end position="1062"/>
    </location>
</feature>
<dbReference type="Gene3D" id="3.30.420.10">
    <property type="entry name" value="Ribonuclease H-like superfamily/Ribonuclease H"/>
    <property type="match status" value="1"/>
</dbReference>
<evidence type="ECO:0000256" key="1">
    <source>
        <dbReference type="ARBA" id="ARBA00010879"/>
    </source>
</evidence>
<dbReference type="InterPro" id="IPR041577">
    <property type="entry name" value="RT_RNaseH_2"/>
</dbReference>
<feature type="region of interest" description="Disordered" evidence="4">
    <location>
        <begin position="499"/>
        <end position="518"/>
    </location>
</feature>
<dbReference type="GO" id="GO:0003676">
    <property type="term" value="F:nucleic acid binding"/>
    <property type="evidence" value="ECO:0007669"/>
    <property type="project" value="InterPro"/>
</dbReference>
<dbReference type="InterPro" id="IPR036397">
    <property type="entry name" value="RNaseH_sf"/>
</dbReference>
<feature type="compositionally biased region" description="Low complexity" evidence="4">
    <location>
        <begin position="1196"/>
        <end position="1206"/>
    </location>
</feature>
<dbReference type="Proteomes" id="UP001108240">
    <property type="component" value="Unplaced"/>
</dbReference>
<dbReference type="GO" id="GO:0004523">
    <property type="term" value="F:RNA-DNA hybrid ribonuclease activity"/>
    <property type="evidence" value="ECO:0007669"/>
    <property type="project" value="UniProtKB-EC"/>
</dbReference>
<feature type="compositionally biased region" description="Basic and acidic residues" evidence="4">
    <location>
        <begin position="1347"/>
        <end position="1360"/>
    </location>
</feature>
<evidence type="ECO:0000259" key="5">
    <source>
        <dbReference type="PROSITE" id="PS50878"/>
    </source>
</evidence>
<dbReference type="InterPro" id="IPR001584">
    <property type="entry name" value="Integrase_cat-core"/>
</dbReference>
<evidence type="ECO:0000256" key="3">
    <source>
        <dbReference type="ARBA" id="ARBA00039658"/>
    </source>
</evidence>
<dbReference type="PROSITE" id="PS50994">
    <property type="entry name" value="INTEGRASE"/>
    <property type="match status" value="1"/>
</dbReference>
<proteinExistence type="inferred from homology"/>
<dbReference type="InterPro" id="IPR043502">
    <property type="entry name" value="DNA/RNA_pol_sf"/>
</dbReference>
<dbReference type="Pfam" id="PF17919">
    <property type="entry name" value="RT_RNaseH_2"/>
    <property type="match status" value="1"/>
</dbReference>
<dbReference type="CDD" id="cd09274">
    <property type="entry name" value="RNase_HI_RT_Ty3"/>
    <property type="match status" value="1"/>
</dbReference>
<dbReference type="SUPFAM" id="SSF56672">
    <property type="entry name" value="DNA/RNA polymerases"/>
    <property type="match status" value="1"/>
</dbReference>
<dbReference type="GO" id="GO:0015074">
    <property type="term" value="P:DNA integration"/>
    <property type="evidence" value="ECO:0007669"/>
    <property type="project" value="InterPro"/>
</dbReference>
<protein>
    <recommendedName>
        <fullName evidence="3">Gypsy retrotransposon integrase-like protein 1</fullName>
        <ecNumber evidence="2">3.1.26.4</ecNumber>
    </recommendedName>
</protein>
<dbReference type="GeneTree" id="ENSGT01100000263500"/>
<dbReference type="CDD" id="cd01647">
    <property type="entry name" value="RT_LTR"/>
    <property type="match status" value="1"/>
</dbReference>
<dbReference type="PROSITE" id="PS50878">
    <property type="entry name" value="RT_POL"/>
    <property type="match status" value="1"/>
</dbReference>
<dbReference type="Pfam" id="PF00665">
    <property type="entry name" value="rve"/>
    <property type="match status" value="1"/>
</dbReference>
<evidence type="ECO:0000259" key="6">
    <source>
        <dbReference type="PROSITE" id="PS50994"/>
    </source>
</evidence>
<dbReference type="SUPFAM" id="SSF53098">
    <property type="entry name" value="Ribonuclease H-like"/>
    <property type="match status" value="1"/>
</dbReference>
<feature type="compositionally biased region" description="Basic and acidic residues" evidence="4">
    <location>
        <begin position="1279"/>
        <end position="1289"/>
    </location>
</feature>
<feature type="compositionally biased region" description="Basic and acidic residues" evidence="4">
    <location>
        <begin position="1315"/>
        <end position="1332"/>
    </location>
</feature>
<organism evidence="7 8">
    <name type="scientific">Cyprinus carpio carpio</name>
    <dbReference type="NCBI Taxonomy" id="630221"/>
    <lineage>
        <taxon>Eukaryota</taxon>
        <taxon>Metazoa</taxon>
        <taxon>Chordata</taxon>
        <taxon>Craniata</taxon>
        <taxon>Vertebrata</taxon>
        <taxon>Euteleostomi</taxon>
        <taxon>Actinopterygii</taxon>
        <taxon>Neopterygii</taxon>
        <taxon>Teleostei</taxon>
        <taxon>Ostariophysi</taxon>
        <taxon>Cypriniformes</taxon>
        <taxon>Cyprinidae</taxon>
        <taxon>Cyprininae</taxon>
        <taxon>Cyprinus</taxon>
    </lineage>
</organism>
<dbReference type="Pfam" id="PF17921">
    <property type="entry name" value="Integrase_H2C2"/>
    <property type="match status" value="1"/>
</dbReference>
<dbReference type="FunFam" id="3.30.70.270:FF:000020">
    <property type="entry name" value="Transposon Tf2-6 polyprotein-like Protein"/>
    <property type="match status" value="1"/>
</dbReference>
<comment type="similarity">
    <text evidence="1">Belongs to the beta type-B retroviral polymerase family. HERV class-II K(HML-2) pol subfamily.</text>
</comment>
<dbReference type="InterPro" id="IPR050951">
    <property type="entry name" value="Retrovirus_Pol_polyprotein"/>
</dbReference>